<name>A0A6F8T2G4_9GAMM</name>
<proteinExistence type="predicted"/>
<gene>
    <name evidence="1" type="ORF">TUM19329_09800</name>
</gene>
<dbReference type="RefSeq" id="WP_173236460.1">
    <property type="nucleotide sequence ID" value="NZ_AP022839.1"/>
</dbReference>
<dbReference type="Proteomes" id="UP000502894">
    <property type="component" value="Chromosome"/>
</dbReference>
<evidence type="ECO:0000313" key="2">
    <source>
        <dbReference type="Proteomes" id="UP000502894"/>
    </source>
</evidence>
<organism evidence="1 2">
    <name type="scientific">Legionella antarctica</name>
    <dbReference type="NCBI Taxonomy" id="2708020"/>
    <lineage>
        <taxon>Bacteria</taxon>
        <taxon>Pseudomonadati</taxon>
        <taxon>Pseudomonadota</taxon>
        <taxon>Gammaproteobacteria</taxon>
        <taxon>Legionellales</taxon>
        <taxon>Legionellaceae</taxon>
        <taxon>Legionella</taxon>
    </lineage>
</organism>
<reference evidence="1" key="1">
    <citation type="journal article" date="2020" name="Microbiol. Resour. Announc.">
        <title>Complete Genome Sequence of Novel Psychrotolerant Legionella Strain TUM19329, Isolated from Antarctic Lake Sediment.</title>
        <authorList>
            <person name="Shimada S."/>
            <person name="Nakai R."/>
            <person name="Aoki K."/>
            <person name="Shimoeda N."/>
            <person name="Ohno G."/>
            <person name="Miyazaki Y."/>
            <person name="Kudoh S."/>
            <person name="Imura S."/>
            <person name="Watanabe K."/>
            <person name="Ishii Y."/>
            <person name="Tateda K."/>
        </authorList>
    </citation>
    <scope>NUCLEOTIDE SEQUENCE [LARGE SCALE GENOMIC DNA]</scope>
    <source>
        <strain evidence="1">TUM19329</strain>
    </source>
</reference>
<accession>A0A6F8T2G4</accession>
<keyword evidence="2" id="KW-1185">Reference proteome</keyword>
<evidence type="ECO:0000313" key="1">
    <source>
        <dbReference type="EMBL" id="BCA94619.1"/>
    </source>
</evidence>
<sequence length="100" mass="11889">MKKKHMEMDVSMSQNQLLKYNAVRLISCEIIKEYNTKKLYNEDTIPHFSQEMIKLTQAMDMCEQIEISPNLIKKALYSGPHCQDSDPFNLRYNFNSTFFR</sequence>
<dbReference type="KEGG" id="lant:TUM19329_09800"/>
<dbReference type="AlphaFoldDB" id="A0A6F8T2G4"/>
<dbReference type="EMBL" id="AP022839">
    <property type="protein sequence ID" value="BCA94619.1"/>
    <property type="molecule type" value="Genomic_DNA"/>
</dbReference>
<protein>
    <submittedName>
        <fullName evidence="1">Uncharacterized protein</fullName>
    </submittedName>
</protein>